<dbReference type="GO" id="GO:0005524">
    <property type="term" value="F:ATP binding"/>
    <property type="evidence" value="ECO:0007669"/>
    <property type="project" value="UniProtKB-KW"/>
</dbReference>
<protein>
    <submittedName>
        <fullName evidence="8">ABC transporter ATP-binding protein</fullName>
    </submittedName>
</protein>
<dbReference type="Pfam" id="PF00005">
    <property type="entry name" value="ABC_tran"/>
    <property type="match status" value="1"/>
</dbReference>
<organism evidence="8 9">
    <name type="scientific">Sphaerisporangium album</name>
    <dbReference type="NCBI Taxonomy" id="509200"/>
    <lineage>
        <taxon>Bacteria</taxon>
        <taxon>Bacillati</taxon>
        <taxon>Actinomycetota</taxon>
        <taxon>Actinomycetes</taxon>
        <taxon>Streptosporangiales</taxon>
        <taxon>Streptosporangiaceae</taxon>
        <taxon>Sphaerisporangium</taxon>
    </lineage>
</organism>
<comment type="subcellular location">
    <subcellularLocation>
        <location evidence="1">Cell membrane</location>
        <topology evidence="1">Multi-pass membrane protein</topology>
    </subcellularLocation>
</comment>
<dbReference type="EMBL" id="QOIL01000017">
    <property type="protein sequence ID" value="RCG27016.1"/>
    <property type="molecule type" value="Genomic_DNA"/>
</dbReference>
<feature type="transmembrane region" description="Helical" evidence="5">
    <location>
        <begin position="57"/>
        <end position="75"/>
    </location>
</feature>
<dbReference type="InterPro" id="IPR017871">
    <property type="entry name" value="ABC_transporter-like_CS"/>
</dbReference>
<comment type="caution">
    <text evidence="8">The sequence shown here is derived from an EMBL/GenBank/DDBJ whole genome shotgun (WGS) entry which is preliminary data.</text>
</comment>
<dbReference type="Gene3D" id="1.20.1560.10">
    <property type="entry name" value="ABC transporter type 1, transmembrane domain"/>
    <property type="match status" value="1"/>
</dbReference>
<dbReference type="PROSITE" id="PS50929">
    <property type="entry name" value="ABC_TM1F"/>
    <property type="match status" value="1"/>
</dbReference>
<dbReference type="GO" id="GO:0005886">
    <property type="term" value="C:plasma membrane"/>
    <property type="evidence" value="ECO:0007669"/>
    <property type="project" value="UniProtKB-SubCell"/>
</dbReference>
<evidence type="ECO:0000256" key="1">
    <source>
        <dbReference type="ARBA" id="ARBA00004651"/>
    </source>
</evidence>
<dbReference type="Pfam" id="PF00664">
    <property type="entry name" value="ABC_membrane"/>
    <property type="match status" value="1"/>
</dbReference>
<evidence type="ECO:0000259" key="6">
    <source>
        <dbReference type="PROSITE" id="PS50893"/>
    </source>
</evidence>
<evidence type="ECO:0000256" key="5">
    <source>
        <dbReference type="SAM" id="Phobius"/>
    </source>
</evidence>
<dbReference type="GO" id="GO:0016887">
    <property type="term" value="F:ATP hydrolysis activity"/>
    <property type="evidence" value="ECO:0007669"/>
    <property type="project" value="InterPro"/>
</dbReference>
<dbReference type="CDD" id="cd07346">
    <property type="entry name" value="ABC_6TM_exporters"/>
    <property type="match status" value="1"/>
</dbReference>
<dbReference type="PROSITE" id="PS00211">
    <property type="entry name" value="ABC_TRANSPORTER_1"/>
    <property type="match status" value="1"/>
</dbReference>
<dbReference type="InterPro" id="IPR039421">
    <property type="entry name" value="Type_1_exporter"/>
</dbReference>
<sequence length="602" mass="61129">MGRSGRAVLGRAVKGQWRGVAFGSALGMAHQAGEALVPVLIGVVVDQAIARGDLGALLRWLAALAVVYLALSFGFRFGARAGERAAEQAAHALRVALVRRVLDPGGGAGNGRPPGALTSIATEDARRAGAVNMALMSAVSALAGLLVGAVALLRVSVPLGLTVLAGTPVLLWLGHLLSKPLEHRSEAEQERAAHASGVAADLVAGLRVLKGIGAEAAAVARYRRTSRDSLAATLRATRAEALQNGVVLALTGGFIAVVALVGGRLAAQGDISLGQLVSAVGLALFLLGPLETFSWVNAEFAQGRASAARIAEVLAAPPAVVPGGRPLPVPVRGAVRLRGVTYGGLRDLDLDVAAGDTLGVAATDPADAAALLRCLGRRSDPDSGTVELDGVPLRDLSPADLRTAILVAAHDADLFAGTLRANVTAGLRDDAGTPHGGDVTVVEGAAGVPIPDAPRPAAEAAADPGRAMEAAADLGRAMEAAAADEVARALPDGLDSLVGEHGRSLSGGQRQRVALARALAADRPVLVLHDPTTAVDAVTEARIAAGIRDLRRGRTTILVTTSPALLAIADHVVLLDRGRITGSAPHADLLRDDITYRTAVLA</sequence>
<dbReference type="AlphaFoldDB" id="A0A367F9G2"/>
<evidence type="ECO:0000313" key="8">
    <source>
        <dbReference type="EMBL" id="RCG27016.1"/>
    </source>
</evidence>
<feature type="domain" description="ABC transmembrane type-1" evidence="7">
    <location>
        <begin position="21"/>
        <end position="302"/>
    </location>
</feature>
<feature type="transmembrane region" description="Helical" evidence="5">
    <location>
        <begin position="245"/>
        <end position="267"/>
    </location>
</feature>
<dbReference type="OrthoDB" id="4966664at2"/>
<dbReference type="SUPFAM" id="SSF52540">
    <property type="entry name" value="P-loop containing nucleoside triphosphate hydrolases"/>
    <property type="match status" value="1"/>
</dbReference>
<reference evidence="8 9" key="1">
    <citation type="submission" date="2018-06" db="EMBL/GenBank/DDBJ databases">
        <title>Sphaerisporangium craniellae sp. nov., isolated from a marine sponge in the South China Sea.</title>
        <authorList>
            <person name="Li L."/>
        </authorList>
    </citation>
    <scope>NUCLEOTIDE SEQUENCE [LARGE SCALE GENOMIC DNA]</scope>
    <source>
        <strain evidence="8 9">CCTCC AA 208026</strain>
    </source>
</reference>
<dbReference type="GO" id="GO:0015421">
    <property type="term" value="F:ABC-type oligopeptide transporter activity"/>
    <property type="evidence" value="ECO:0007669"/>
    <property type="project" value="TreeGrafter"/>
</dbReference>
<feature type="domain" description="ABC transporter" evidence="6">
    <location>
        <begin position="329"/>
        <end position="602"/>
    </location>
</feature>
<feature type="transmembrane region" description="Helical" evidence="5">
    <location>
        <begin position="20"/>
        <end position="45"/>
    </location>
</feature>
<name>A0A367F9G2_9ACTN</name>
<keyword evidence="8" id="KW-0067">ATP-binding</keyword>
<dbReference type="InterPro" id="IPR003439">
    <property type="entry name" value="ABC_transporter-like_ATP-bd"/>
</dbReference>
<accession>A0A367F9G2</accession>
<dbReference type="PROSITE" id="PS50893">
    <property type="entry name" value="ABC_TRANSPORTER_2"/>
    <property type="match status" value="1"/>
</dbReference>
<evidence type="ECO:0000259" key="7">
    <source>
        <dbReference type="PROSITE" id="PS50929"/>
    </source>
</evidence>
<dbReference type="InterPro" id="IPR027417">
    <property type="entry name" value="P-loop_NTPase"/>
</dbReference>
<evidence type="ECO:0000256" key="4">
    <source>
        <dbReference type="ARBA" id="ARBA00023136"/>
    </source>
</evidence>
<feature type="transmembrane region" description="Helical" evidence="5">
    <location>
        <begin position="133"/>
        <end position="153"/>
    </location>
</feature>
<gene>
    <name evidence="8" type="ORF">DQ384_27455</name>
</gene>
<dbReference type="InterPro" id="IPR011527">
    <property type="entry name" value="ABC1_TM_dom"/>
</dbReference>
<dbReference type="PANTHER" id="PTHR43394">
    <property type="entry name" value="ATP-DEPENDENT PERMEASE MDL1, MITOCHONDRIAL"/>
    <property type="match status" value="1"/>
</dbReference>
<keyword evidence="9" id="KW-1185">Reference proteome</keyword>
<proteinExistence type="predicted"/>
<keyword evidence="3 5" id="KW-1133">Transmembrane helix</keyword>
<keyword evidence="4 5" id="KW-0472">Membrane</keyword>
<evidence type="ECO:0000256" key="2">
    <source>
        <dbReference type="ARBA" id="ARBA00022692"/>
    </source>
</evidence>
<keyword evidence="2 5" id="KW-0812">Transmembrane</keyword>
<keyword evidence="8" id="KW-0547">Nucleotide-binding</keyword>
<evidence type="ECO:0000256" key="3">
    <source>
        <dbReference type="ARBA" id="ARBA00022989"/>
    </source>
</evidence>
<evidence type="ECO:0000313" key="9">
    <source>
        <dbReference type="Proteomes" id="UP000253094"/>
    </source>
</evidence>
<feature type="transmembrane region" description="Helical" evidence="5">
    <location>
        <begin position="159"/>
        <end position="177"/>
    </location>
</feature>
<dbReference type="InterPro" id="IPR036640">
    <property type="entry name" value="ABC1_TM_sf"/>
</dbReference>
<dbReference type="PANTHER" id="PTHR43394:SF1">
    <property type="entry name" value="ATP-BINDING CASSETTE SUB-FAMILY B MEMBER 10, MITOCHONDRIAL"/>
    <property type="match status" value="1"/>
</dbReference>
<dbReference type="SUPFAM" id="SSF90123">
    <property type="entry name" value="ABC transporter transmembrane region"/>
    <property type="match status" value="1"/>
</dbReference>
<dbReference type="Proteomes" id="UP000253094">
    <property type="component" value="Unassembled WGS sequence"/>
</dbReference>
<dbReference type="Gene3D" id="3.40.50.300">
    <property type="entry name" value="P-loop containing nucleotide triphosphate hydrolases"/>
    <property type="match status" value="1"/>
</dbReference>